<feature type="region of interest" description="Disordered" evidence="1">
    <location>
        <begin position="64"/>
        <end position="84"/>
    </location>
</feature>
<dbReference type="AlphaFoldDB" id="A0AAW1EZF2"/>
<name>A0AAW1EZF2_ZOAVI</name>
<feature type="compositionally biased region" description="Polar residues" evidence="1">
    <location>
        <begin position="75"/>
        <end position="84"/>
    </location>
</feature>
<dbReference type="EMBL" id="JBCEZU010000112">
    <property type="protein sequence ID" value="KAK9528089.1"/>
    <property type="molecule type" value="Genomic_DNA"/>
</dbReference>
<sequence length="84" mass="9258">MNARRQEECRHLNHKILLMKGHPQVPAVVQCRDGVGPVAVEEAKAVEVLMLLVMPLVAGHQFGLENGGRPRHCQPSPTQIHPQA</sequence>
<dbReference type="Proteomes" id="UP001488805">
    <property type="component" value="Unassembled WGS sequence"/>
</dbReference>
<comment type="caution">
    <text evidence="2">The sequence shown here is derived from an EMBL/GenBank/DDBJ whole genome shotgun (WGS) entry which is preliminary data.</text>
</comment>
<keyword evidence="3" id="KW-1185">Reference proteome</keyword>
<evidence type="ECO:0000313" key="3">
    <source>
        <dbReference type="Proteomes" id="UP001488805"/>
    </source>
</evidence>
<accession>A0AAW1EZF2</accession>
<protein>
    <submittedName>
        <fullName evidence="2">Uncharacterized protein</fullName>
    </submittedName>
</protein>
<proteinExistence type="predicted"/>
<evidence type="ECO:0000256" key="1">
    <source>
        <dbReference type="SAM" id="MobiDB-lite"/>
    </source>
</evidence>
<organism evidence="2 3">
    <name type="scientific">Zoarces viviparus</name>
    <name type="common">Viviparous eelpout</name>
    <name type="synonym">Blennius viviparus</name>
    <dbReference type="NCBI Taxonomy" id="48416"/>
    <lineage>
        <taxon>Eukaryota</taxon>
        <taxon>Metazoa</taxon>
        <taxon>Chordata</taxon>
        <taxon>Craniata</taxon>
        <taxon>Vertebrata</taxon>
        <taxon>Euteleostomi</taxon>
        <taxon>Actinopterygii</taxon>
        <taxon>Neopterygii</taxon>
        <taxon>Teleostei</taxon>
        <taxon>Neoteleostei</taxon>
        <taxon>Acanthomorphata</taxon>
        <taxon>Eupercaria</taxon>
        <taxon>Perciformes</taxon>
        <taxon>Cottioidei</taxon>
        <taxon>Zoarcales</taxon>
        <taxon>Zoarcidae</taxon>
        <taxon>Zoarcinae</taxon>
        <taxon>Zoarces</taxon>
    </lineage>
</organism>
<reference evidence="2 3" key="1">
    <citation type="journal article" date="2024" name="Genome Biol. Evol.">
        <title>Chromosome-level genome assembly of the viviparous eelpout Zoarces viviparus.</title>
        <authorList>
            <person name="Fuhrmann N."/>
            <person name="Brasseur M.V."/>
            <person name="Bakowski C.E."/>
            <person name="Podsiadlowski L."/>
            <person name="Prost S."/>
            <person name="Krehenwinkel H."/>
            <person name="Mayer C."/>
        </authorList>
    </citation>
    <scope>NUCLEOTIDE SEQUENCE [LARGE SCALE GENOMIC DNA]</scope>
    <source>
        <strain evidence="2">NO-MEL_2022_Ind0_liver</strain>
    </source>
</reference>
<evidence type="ECO:0000313" key="2">
    <source>
        <dbReference type="EMBL" id="KAK9528089.1"/>
    </source>
</evidence>
<gene>
    <name evidence="2" type="ORF">VZT92_014583</name>
</gene>